<dbReference type="OrthoDB" id="440553at2759"/>
<dbReference type="PROSITE" id="PS50850">
    <property type="entry name" value="MFS"/>
    <property type="match status" value="1"/>
</dbReference>
<evidence type="ECO:0000256" key="3">
    <source>
        <dbReference type="ARBA" id="ARBA00022692"/>
    </source>
</evidence>
<dbReference type="InterPro" id="IPR020846">
    <property type="entry name" value="MFS_dom"/>
</dbReference>
<dbReference type="GO" id="GO:0022857">
    <property type="term" value="F:transmembrane transporter activity"/>
    <property type="evidence" value="ECO:0007669"/>
    <property type="project" value="InterPro"/>
</dbReference>
<dbReference type="Proteomes" id="UP000636479">
    <property type="component" value="Unassembled WGS sequence"/>
</dbReference>
<dbReference type="InterPro" id="IPR050930">
    <property type="entry name" value="MFS_Vesicular_Transporter"/>
</dbReference>
<dbReference type="InterPro" id="IPR036259">
    <property type="entry name" value="MFS_trans_sf"/>
</dbReference>
<evidence type="ECO:0000313" key="8">
    <source>
        <dbReference type="EMBL" id="KAF7306494.1"/>
    </source>
</evidence>
<feature type="domain" description="Major facilitator superfamily (MFS) profile" evidence="7">
    <location>
        <begin position="18"/>
        <end position="462"/>
    </location>
</feature>
<feature type="transmembrane region" description="Helical" evidence="6">
    <location>
        <begin position="326"/>
        <end position="344"/>
    </location>
</feature>
<evidence type="ECO:0000256" key="1">
    <source>
        <dbReference type="ARBA" id="ARBA00004141"/>
    </source>
</evidence>
<dbReference type="PANTHER" id="PTHR23506">
    <property type="entry name" value="GH10249P"/>
    <property type="match status" value="1"/>
</dbReference>
<feature type="transmembrane region" description="Helical" evidence="6">
    <location>
        <begin position="162"/>
        <end position="185"/>
    </location>
</feature>
<dbReference type="AlphaFoldDB" id="A0A8H6W5G1"/>
<feature type="transmembrane region" description="Helical" evidence="6">
    <location>
        <begin position="124"/>
        <end position="150"/>
    </location>
</feature>
<feature type="transmembrane region" description="Helical" evidence="6">
    <location>
        <begin position="102"/>
        <end position="118"/>
    </location>
</feature>
<keyword evidence="3 6" id="KW-0812">Transmembrane</keyword>
<feature type="transmembrane region" description="Helical" evidence="6">
    <location>
        <begin position="191"/>
        <end position="210"/>
    </location>
</feature>
<dbReference type="CDD" id="cd17325">
    <property type="entry name" value="MFS_MdtG_SLC18_like"/>
    <property type="match status" value="1"/>
</dbReference>
<gene>
    <name evidence="8" type="ORF">MIND_00440700</name>
</gene>
<feature type="transmembrane region" description="Helical" evidence="6">
    <location>
        <begin position="350"/>
        <end position="373"/>
    </location>
</feature>
<name>A0A8H6W5G1_9AGAR</name>
<dbReference type="EMBL" id="JACAZF010000004">
    <property type="protein sequence ID" value="KAF7306494.1"/>
    <property type="molecule type" value="Genomic_DNA"/>
</dbReference>
<dbReference type="RefSeq" id="XP_037221513.1">
    <property type="nucleotide sequence ID" value="XM_037361221.1"/>
</dbReference>
<dbReference type="Pfam" id="PF07690">
    <property type="entry name" value="MFS_1"/>
    <property type="match status" value="1"/>
</dbReference>
<protein>
    <submittedName>
        <fullName evidence="8">MFS domain-containing protein</fullName>
    </submittedName>
</protein>
<evidence type="ECO:0000256" key="2">
    <source>
        <dbReference type="ARBA" id="ARBA00022448"/>
    </source>
</evidence>
<dbReference type="PANTHER" id="PTHR23506:SF23">
    <property type="entry name" value="GH10249P"/>
    <property type="match status" value="1"/>
</dbReference>
<dbReference type="GeneID" id="59343737"/>
<keyword evidence="9" id="KW-1185">Reference proteome</keyword>
<evidence type="ECO:0000313" key="9">
    <source>
        <dbReference type="Proteomes" id="UP000636479"/>
    </source>
</evidence>
<dbReference type="Gene3D" id="1.20.1250.20">
    <property type="entry name" value="MFS general substrate transporter like domains"/>
    <property type="match status" value="2"/>
</dbReference>
<evidence type="ECO:0000259" key="7">
    <source>
        <dbReference type="PROSITE" id="PS50850"/>
    </source>
</evidence>
<organism evidence="8 9">
    <name type="scientific">Mycena indigotica</name>
    <dbReference type="NCBI Taxonomy" id="2126181"/>
    <lineage>
        <taxon>Eukaryota</taxon>
        <taxon>Fungi</taxon>
        <taxon>Dikarya</taxon>
        <taxon>Basidiomycota</taxon>
        <taxon>Agaricomycotina</taxon>
        <taxon>Agaricomycetes</taxon>
        <taxon>Agaricomycetidae</taxon>
        <taxon>Agaricales</taxon>
        <taxon>Marasmiineae</taxon>
        <taxon>Mycenaceae</taxon>
        <taxon>Mycena</taxon>
    </lineage>
</organism>
<dbReference type="GO" id="GO:0016020">
    <property type="term" value="C:membrane"/>
    <property type="evidence" value="ECO:0007669"/>
    <property type="project" value="UniProtKB-SubCell"/>
</dbReference>
<dbReference type="SUPFAM" id="SSF103473">
    <property type="entry name" value="MFS general substrate transporter"/>
    <property type="match status" value="1"/>
</dbReference>
<keyword evidence="2" id="KW-0813">Transport</keyword>
<keyword evidence="5 6" id="KW-0472">Membrane</keyword>
<feature type="transmembrane region" description="Helical" evidence="6">
    <location>
        <begin position="15"/>
        <end position="36"/>
    </location>
</feature>
<feature type="transmembrane region" description="Helical" evidence="6">
    <location>
        <begin position="263"/>
        <end position="280"/>
    </location>
</feature>
<sequence length="474" mass="51212">MALSPPLGLKWRSSYAFTTFVVGIGVATDLVVYSIVVPVVPFQLERLGYHSVSALAGWLLFAYSAGLVICSYSTPSGHFYAEQNEGTIPIAMFSERYQTRRAPLILGLLILVGSQIMFMEAPNYAVMCIARVLQGCGSTMVWVVGLALLCDCTPEQFIGRQLGLAMVGMSVGFLAGPPIGGAVYSRWGWRGPFIFGIIMAMFDLVGRLFIIERKDALKYGFDPAAVTHTAEEEKAPETLETPTVTNNISLISVIVRLCKSSRALVTLALTGLFGLIYSAQEPTLPLHLQSVWGLDSAKVGQIYIASIVPTLFSAPLSGFATDKLGVEWLSCICFALSVPWWAVLIVRQSLVLFIVALALGSFFVSGVISPLMVELATVARQIDDGHVYGSFNLVYGIGLSLFPPPLFTLIVGLVTQGTTLGPVIGGQMYAHLKDGWTAIMILTAVVLALCCGLGFMYIGDKPLGKRLLMRQNRD</sequence>
<feature type="transmembrane region" description="Helical" evidence="6">
    <location>
        <begin position="393"/>
        <end position="415"/>
    </location>
</feature>
<evidence type="ECO:0000256" key="4">
    <source>
        <dbReference type="ARBA" id="ARBA00022989"/>
    </source>
</evidence>
<comment type="caution">
    <text evidence="8">The sequence shown here is derived from an EMBL/GenBank/DDBJ whole genome shotgun (WGS) entry which is preliminary data.</text>
</comment>
<keyword evidence="4 6" id="KW-1133">Transmembrane helix</keyword>
<feature type="transmembrane region" description="Helical" evidence="6">
    <location>
        <begin position="300"/>
        <end position="319"/>
    </location>
</feature>
<proteinExistence type="predicted"/>
<reference evidence="8" key="1">
    <citation type="submission" date="2020-05" db="EMBL/GenBank/DDBJ databases">
        <title>Mycena genomes resolve the evolution of fungal bioluminescence.</title>
        <authorList>
            <person name="Tsai I.J."/>
        </authorList>
    </citation>
    <scope>NUCLEOTIDE SEQUENCE</scope>
    <source>
        <strain evidence="8">171206Taipei</strain>
    </source>
</reference>
<evidence type="ECO:0000256" key="5">
    <source>
        <dbReference type="ARBA" id="ARBA00023136"/>
    </source>
</evidence>
<feature type="transmembrane region" description="Helical" evidence="6">
    <location>
        <begin position="48"/>
        <end position="70"/>
    </location>
</feature>
<dbReference type="InterPro" id="IPR011701">
    <property type="entry name" value="MFS"/>
</dbReference>
<comment type="subcellular location">
    <subcellularLocation>
        <location evidence="1">Membrane</location>
        <topology evidence="1">Multi-pass membrane protein</topology>
    </subcellularLocation>
</comment>
<accession>A0A8H6W5G1</accession>
<feature type="transmembrane region" description="Helical" evidence="6">
    <location>
        <begin position="435"/>
        <end position="459"/>
    </location>
</feature>
<evidence type="ECO:0000256" key="6">
    <source>
        <dbReference type="SAM" id="Phobius"/>
    </source>
</evidence>